<feature type="chain" id="PRO_5004958066" evidence="1">
    <location>
        <begin position="28"/>
        <end position="452"/>
    </location>
</feature>
<dbReference type="InterPro" id="IPR002372">
    <property type="entry name" value="PQQ_rpt_dom"/>
</dbReference>
<reference evidence="3 4" key="1">
    <citation type="journal article" date="2014" name="Front. Genet.">
        <title>Genome and metabolic network of "Candidatus Phaeomarinobacter ectocarpi" Ec32, a new candidate genus of Alphaproteobacteria frequently associated with brown algae.</title>
        <authorList>
            <person name="Dittami S.M."/>
            <person name="Barbeyron T."/>
            <person name="Boyen C."/>
            <person name="Cambefort J."/>
            <person name="Collet G."/>
            <person name="Delage L."/>
            <person name="Gobet A."/>
            <person name="Groisillier A."/>
            <person name="Leblanc C."/>
            <person name="Michel G."/>
            <person name="Scornet D."/>
            <person name="Siegel A."/>
            <person name="Tapia J.E."/>
            <person name="Tonon T."/>
        </authorList>
    </citation>
    <scope>NUCLEOTIDE SEQUENCE [LARGE SCALE GENOMIC DNA]</scope>
    <source>
        <strain evidence="3 4">Ec32</strain>
    </source>
</reference>
<feature type="signal peptide" evidence="1">
    <location>
        <begin position="1"/>
        <end position="27"/>
    </location>
</feature>
<dbReference type="InterPro" id="IPR015943">
    <property type="entry name" value="WD40/YVTN_repeat-like_dom_sf"/>
</dbReference>
<dbReference type="SUPFAM" id="SSF50998">
    <property type="entry name" value="Quinoprotein alcohol dehydrogenase-like"/>
    <property type="match status" value="1"/>
</dbReference>
<evidence type="ECO:0000313" key="3">
    <source>
        <dbReference type="EMBL" id="CDO60855.1"/>
    </source>
</evidence>
<dbReference type="SMART" id="SM00564">
    <property type="entry name" value="PQQ"/>
    <property type="match status" value="7"/>
</dbReference>
<dbReference type="HOGENOM" id="CLU_027480_3_0_5"/>
<name>X5MN01_9HYPH</name>
<dbReference type="EMBL" id="HG966617">
    <property type="protein sequence ID" value="CDO60855.1"/>
    <property type="molecule type" value="Genomic_DNA"/>
</dbReference>
<keyword evidence="4" id="KW-1185">Reference proteome</keyword>
<protein>
    <submittedName>
        <fullName evidence="3">Outer membrane protein YfgL, lipoprotein component of the protein assembly complex (Forms a complex with YaeT, YfiO, and NlpB)</fullName>
    </submittedName>
</protein>
<accession>X5MN01</accession>
<evidence type="ECO:0000313" key="4">
    <source>
        <dbReference type="Proteomes" id="UP000032160"/>
    </source>
</evidence>
<dbReference type="InterPro" id="IPR018391">
    <property type="entry name" value="PQQ_b-propeller_rpt"/>
</dbReference>
<dbReference type="PATRIC" id="fig|1458461.3.peg.2647"/>
<sequence length="452" mass="48097">MTSQFHIFSRTTSRVAALSALAFTLVACDTVNDLISPSDDPPLPGERISVMSLEQQLEADPRIAGLQVVLPAPYVNTDWAQPGGFPDNVLHHLDAPEAISEIWDADAGQGSSSSGRLTAPPIIADGRAYVLDTEGGVRAFEADTGTRIWAVDLTPEDADSEEGFGGGIAYDDGAIYVATGFGTVVAMDAATGEEFWTYEGRTPFRAAPSAVGGRVFVISFDNQTSALAQATGEVLWTHQGIQETAGILGSPSPAVSGGTLVVPYSSGEVFALRVENGQEVWNDTLTRTLSNTALANISDIAGRPVIDRDRVFAVSHAGRMVAIDIRTGERVWTRSLSGVQTPWVAGDFIFLVTTSAEVIALSRRDGRIRWVTQLPRFTDPEDRDGPISWAGPVLAGDRLLLASSTGEAFAVSPYNGDVLGEVEIPRGTFISPIVANKTVYILTDAAELLAFR</sequence>
<dbReference type="KEGG" id="pect:BN1012_Phect2642"/>
<proteinExistence type="predicted"/>
<keyword evidence="1" id="KW-0732">Signal</keyword>
<dbReference type="Proteomes" id="UP000032160">
    <property type="component" value="Chromosome I"/>
</dbReference>
<dbReference type="InterPro" id="IPR011047">
    <property type="entry name" value="Quinoprotein_ADH-like_sf"/>
</dbReference>
<dbReference type="PANTHER" id="PTHR34512:SF30">
    <property type="entry name" value="OUTER MEMBRANE PROTEIN ASSEMBLY FACTOR BAMB"/>
    <property type="match status" value="1"/>
</dbReference>
<feature type="domain" description="Pyrrolo-quinoline quinone repeat" evidence="2">
    <location>
        <begin position="134"/>
        <end position="371"/>
    </location>
</feature>
<dbReference type="Gene3D" id="2.130.10.10">
    <property type="entry name" value="YVTN repeat-like/Quinoprotein amine dehydrogenase"/>
    <property type="match status" value="1"/>
</dbReference>
<keyword evidence="3" id="KW-0449">Lipoprotein</keyword>
<gene>
    <name evidence="3" type="ORF">BN1012_Phect2642</name>
</gene>
<dbReference type="OrthoDB" id="5290752at2"/>
<evidence type="ECO:0000256" key="1">
    <source>
        <dbReference type="SAM" id="SignalP"/>
    </source>
</evidence>
<dbReference type="AlphaFoldDB" id="X5MN01"/>
<dbReference type="PANTHER" id="PTHR34512">
    <property type="entry name" value="CELL SURFACE PROTEIN"/>
    <property type="match status" value="1"/>
</dbReference>
<evidence type="ECO:0000259" key="2">
    <source>
        <dbReference type="Pfam" id="PF13360"/>
    </source>
</evidence>
<dbReference type="RefSeq" id="WP_052534650.1">
    <property type="nucleotide sequence ID" value="NZ_HG966617.1"/>
</dbReference>
<organism evidence="3 4">
    <name type="scientific">Candidatus Phaeomarinibacter ectocarpi</name>
    <dbReference type="NCBI Taxonomy" id="1458461"/>
    <lineage>
        <taxon>Bacteria</taxon>
        <taxon>Pseudomonadati</taxon>
        <taxon>Pseudomonadota</taxon>
        <taxon>Alphaproteobacteria</taxon>
        <taxon>Hyphomicrobiales</taxon>
        <taxon>Parvibaculaceae</taxon>
        <taxon>Candidatus Phaeomarinibacter</taxon>
    </lineage>
</organism>
<dbReference type="Pfam" id="PF13360">
    <property type="entry name" value="PQQ_2"/>
    <property type="match status" value="1"/>
</dbReference>
<dbReference type="STRING" id="1458461.BN1012_Phect2642"/>